<dbReference type="PANTHER" id="PTHR46910">
    <property type="entry name" value="TRANSCRIPTION FACTOR PDR1"/>
    <property type="match status" value="1"/>
</dbReference>
<comment type="caution">
    <text evidence="3">The sequence shown here is derived from an EMBL/GenBank/DDBJ whole genome shotgun (WGS) entry which is preliminary data.</text>
</comment>
<feature type="domain" description="Xylanolytic transcriptional activator regulatory" evidence="2">
    <location>
        <begin position="16"/>
        <end position="61"/>
    </location>
</feature>
<dbReference type="EMBL" id="CABFNP030001353">
    <property type="protein sequence ID" value="CAI6100679.1"/>
    <property type="molecule type" value="Genomic_DNA"/>
</dbReference>
<keyword evidence="1" id="KW-0539">Nucleus</keyword>
<dbReference type="InterPro" id="IPR050987">
    <property type="entry name" value="AtrR-like"/>
</dbReference>
<protein>
    <recommendedName>
        <fullName evidence="2">Xylanolytic transcriptional activator regulatory domain-containing protein</fullName>
    </recommendedName>
</protein>
<dbReference type="Proteomes" id="UP001160390">
    <property type="component" value="Unassembled WGS sequence"/>
</dbReference>
<evidence type="ECO:0000259" key="2">
    <source>
        <dbReference type="Pfam" id="PF04082"/>
    </source>
</evidence>
<proteinExistence type="predicted"/>
<dbReference type="InterPro" id="IPR007219">
    <property type="entry name" value="XnlR_reg_dom"/>
</dbReference>
<name>A0AA35VKP2_9HYPO</name>
<evidence type="ECO:0000256" key="1">
    <source>
        <dbReference type="ARBA" id="ARBA00023242"/>
    </source>
</evidence>
<evidence type="ECO:0000313" key="3">
    <source>
        <dbReference type="EMBL" id="CAI6100679.1"/>
    </source>
</evidence>
<sequence>MPTDHVSLAHSNRCNTVFWVAYIIDRDFSTLVGAPSSIRDEDITTKLPSEIDDSMNAAAMTLQIRLSRLTATILTGVYGVDRNFDGSLLRETQSVLHKLAAVCRDLTSYLGTTLHGTNIKTSKLATRLILSYHHCVVLTTRPLVIEMEEFSPWGLLGSDGNFAISPNEILNLTEGLNMEEFLLRE</sequence>
<dbReference type="GO" id="GO:0003677">
    <property type="term" value="F:DNA binding"/>
    <property type="evidence" value="ECO:0007669"/>
    <property type="project" value="InterPro"/>
</dbReference>
<dbReference type="GO" id="GO:0008270">
    <property type="term" value="F:zinc ion binding"/>
    <property type="evidence" value="ECO:0007669"/>
    <property type="project" value="InterPro"/>
</dbReference>
<dbReference type="GO" id="GO:0003700">
    <property type="term" value="F:DNA-binding transcription factor activity"/>
    <property type="evidence" value="ECO:0007669"/>
    <property type="project" value="InterPro"/>
</dbReference>
<gene>
    <name evidence="3" type="ORF">CCHLO57077_00006736</name>
</gene>
<evidence type="ECO:0000313" key="4">
    <source>
        <dbReference type="Proteomes" id="UP001160390"/>
    </source>
</evidence>
<accession>A0AA35VKP2</accession>
<dbReference type="AlphaFoldDB" id="A0AA35VKP2"/>
<reference evidence="3" key="1">
    <citation type="submission" date="2023-01" db="EMBL/GenBank/DDBJ databases">
        <authorList>
            <person name="Piombo E."/>
        </authorList>
    </citation>
    <scope>NUCLEOTIDE SEQUENCE</scope>
</reference>
<keyword evidence="4" id="KW-1185">Reference proteome</keyword>
<organism evidence="3 4">
    <name type="scientific">Clonostachys chloroleuca</name>
    <dbReference type="NCBI Taxonomy" id="1926264"/>
    <lineage>
        <taxon>Eukaryota</taxon>
        <taxon>Fungi</taxon>
        <taxon>Dikarya</taxon>
        <taxon>Ascomycota</taxon>
        <taxon>Pezizomycotina</taxon>
        <taxon>Sordariomycetes</taxon>
        <taxon>Hypocreomycetidae</taxon>
        <taxon>Hypocreales</taxon>
        <taxon>Bionectriaceae</taxon>
        <taxon>Clonostachys</taxon>
    </lineage>
</organism>
<dbReference type="PANTHER" id="PTHR46910:SF32">
    <property type="entry name" value="TRANSCRIPTION FACTOR DOMAIN-CONTAINING PROTEIN-RELATED"/>
    <property type="match status" value="1"/>
</dbReference>
<dbReference type="CDD" id="cd12148">
    <property type="entry name" value="fungal_TF_MHR"/>
    <property type="match status" value="1"/>
</dbReference>
<dbReference type="GO" id="GO:0006351">
    <property type="term" value="P:DNA-templated transcription"/>
    <property type="evidence" value="ECO:0007669"/>
    <property type="project" value="InterPro"/>
</dbReference>
<dbReference type="Pfam" id="PF04082">
    <property type="entry name" value="Fungal_trans"/>
    <property type="match status" value="1"/>
</dbReference>